<evidence type="ECO:0000256" key="1">
    <source>
        <dbReference type="ARBA" id="ARBA00005485"/>
    </source>
</evidence>
<dbReference type="GO" id="GO:0009903">
    <property type="term" value="P:chloroplast avoidance movement"/>
    <property type="evidence" value="ECO:0007669"/>
    <property type="project" value="TreeGrafter"/>
</dbReference>
<feature type="compositionally biased region" description="Low complexity" evidence="4">
    <location>
        <begin position="706"/>
        <end position="717"/>
    </location>
</feature>
<gene>
    <name evidence="6" type="ORF">QVD17_14017</name>
</gene>
<keyword evidence="5" id="KW-1133">Transmembrane helix</keyword>
<keyword evidence="5" id="KW-0472">Membrane</keyword>
<dbReference type="InterPro" id="IPR008545">
    <property type="entry name" value="Web"/>
</dbReference>
<dbReference type="GO" id="GO:0005829">
    <property type="term" value="C:cytosol"/>
    <property type="evidence" value="ECO:0007669"/>
    <property type="project" value="TreeGrafter"/>
</dbReference>
<dbReference type="PANTHER" id="PTHR32054">
    <property type="entry name" value="HEAVY CHAIN, PUTATIVE, EXPRESSED-RELATED-RELATED"/>
    <property type="match status" value="1"/>
</dbReference>
<evidence type="ECO:0000256" key="4">
    <source>
        <dbReference type="SAM" id="MobiDB-lite"/>
    </source>
</evidence>
<feature type="region of interest" description="Disordered" evidence="4">
    <location>
        <begin position="742"/>
        <end position="762"/>
    </location>
</feature>
<evidence type="ECO:0008006" key="8">
    <source>
        <dbReference type="Google" id="ProtNLM"/>
    </source>
</evidence>
<feature type="transmembrane region" description="Helical" evidence="5">
    <location>
        <begin position="84"/>
        <end position="103"/>
    </location>
</feature>
<dbReference type="Proteomes" id="UP001229421">
    <property type="component" value="Unassembled WGS sequence"/>
</dbReference>
<dbReference type="GO" id="GO:0009904">
    <property type="term" value="P:chloroplast accumulation movement"/>
    <property type="evidence" value="ECO:0007669"/>
    <property type="project" value="TreeGrafter"/>
</dbReference>
<dbReference type="PANTHER" id="PTHR32054:SF93">
    <property type="entry name" value="WEB FAMILY"/>
    <property type="match status" value="1"/>
</dbReference>
<comment type="similarity">
    <text evidence="1">Belongs to the WEB family.</text>
</comment>
<accession>A0AAD8P2F6</accession>
<evidence type="ECO:0000313" key="7">
    <source>
        <dbReference type="Proteomes" id="UP001229421"/>
    </source>
</evidence>
<feature type="coiled-coil region" evidence="3">
    <location>
        <begin position="617"/>
        <end position="646"/>
    </location>
</feature>
<name>A0AAD8P2F6_TARER</name>
<evidence type="ECO:0000313" key="6">
    <source>
        <dbReference type="EMBL" id="KAK1430908.1"/>
    </source>
</evidence>
<feature type="transmembrane region" description="Helical" evidence="5">
    <location>
        <begin position="15"/>
        <end position="37"/>
    </location>
</feature>
<keyword evidence="2 3" id="KW-0175">Coiled coil</keyword>
<feature type="transmembrane region" description="Helical" evidence="5">
    <location>
        <begin position="43"/>
        <end position="63"/>
    </location>
</feature>
<dbReference type="EMBL" id="JAUHHV010000003">
    <property type="protein sequence ID" value="KAK1430908.1"/>
    <property type="molecule type" value="Genomic_DNA"/>
</dbReference>
<feature type="coiled-coil region" evidence="3">
    <location>
        <begin position="368"/>
        <end position="477"/>
    </location>
</feature>
<feature type="coiled-coil region" evidence="3">
    <location>
        <begin position="194"/>
        <end position="221"/>
    </location>
</feature>
<proteinExistence type="inferred from homology"/>
<protein>
    <recommendedName>
        <fullName evidence="8">WEB family protein</fullName>
    </recommendedName>
</protein>
<dbReference type="AlphaFoldDB" id="A0AAD8P2F6"/>
<organism evidence="6 7">
    <name type="scientific">Tagetes erecta</name>
    <name type="common">African marigold</name>
    <dbReference type="NCBI Taxonomy" id="13708"/>
    <lineage>
        <taxon>Eukaryota</taxon>
        <taxon>Viridiplantae</taxon>
        <taxon>Streptophyta</taxon>
        <taxon>Embryophyta</taxon>
        <taxon>Tracheophyta</taxon>
        <taxon>Spermatophyta</taxon>
        <taxon>Magnoliopsida</taxon>
        <taxon>eudicotyledons</taxon>
        <taxon>Gunneridae</taxon>
        <taxon>Pentapetalae</taxon>
        <taxon>asterids</taxon>
        <taxon>campanulids</taxon>
        <taxon>Asterales</taxon>
        <taxon>Asteraceae</taxon>
        <taxon>Asteroideae</taxon>
        <taxon>Heliantheae alliance</taxon>
        <taxon>Tageteae</taxon>
        <taxon>Tagetes</taxon>
    </lineage>
</organism>
<dbReference type="Pfam" id="PF05701">
    <property type="entry name" value="WEMBL"/>
    <property type="match status" value="1"/>
</dbReference>
<evidence type="ECO:0000256" key="2">
    <source>
        <dbReference type="ARBA" id="ARBA00023054"/>
    </source>
</evidence>
<keyword evidence="7" id="KW-1185">Reference proteome</keyword>
<sequence length="762" mass="86502">MEGREGKRKRKTMECVYITDFGSSLLLLCMCVLYVVMNQSKGWSCVVVLTHCCFGFTIGNFIVMDYNCFIDAWNFSYLNHKRMTAINCFLTFFTTFEHVFHLLSNPLLLRCFQGHLSSTVNFTSKLISMTTKDHQNQTNPPKVEVGEIDTSSPFQSVKDAVNLFGEGAFSGEKISIKKTKPHSDERVLVKETKLYLAQKEIDKLKERLKTAETTKINVLTELEQTKRTVGDLTKKLKITSEAKRAVDSQAKQFENIETKSPKFEVKQTFGNMKQQYADVFTELNAAKQELIRIRHDRETAIEEPNAAIKQETESELMKKVNLDRAGGILKETLSFKETIEQVKLATMEAQQEQEKIFAEKNVQKLAHKAALEESLKKLLALRVRVDQEKVKDFETQYTETTSDIKRLQTEMENARASDLDSLKTVTLELNGAKDSLQKVVEEESLLKKLLEALKTELENTKNEHEQLKKKEAETESVVWNLNSNFEKSKNNLENECIEEAKVTGSSNEMMLTFQQLKLENENAKRESEEMKMKAEELKKEAESMRIGLKETESKVKLALKEAEEAKKAESKACHDIKTITERSDAARASTSEPGSKITISREEYEALTRKVVETENLAEMKLEAAKAQMEAVRASETEALKKLEATQKEIGRLKAATEVALKQAETAETCRKAVEGEVKRWREREKKKAAEAVALMLQETQMQQMPTTVTSLPSTPSYKQSAPQKQKTKKILISNLSGIFHRKKSQVDAGSSPSYLPGEKPV</sequence>
<evidence type="ECO:0000256" key="5">
    <source>
        <dbReference type="SAM" id="Phobius"/>
    </source>
</evidence>
<feature type="region of interest" description="Disordered" evidence="4">
    <location>
        <begin position="704"/>
        <end position="728"/>
    </location>
</feature>
<comment type="caution">
    <text evidence="6">The sequence shown here is derived from an EMBL/GenBank/DDBJ whole genome shotgun (WGS) entry which is preliminary data.</text>
</comment>
<evidence type="ECO:0000256" key="3">
    <source>
        <dbReference type="SAM" id="Coils"/>
    </source>
</evidence>
<reference evidence="6" key="1">
    <citation type="journal article" date="2023" name="bioRxiv">
        <title>Improved chromosome-level genome assembly for marigold (Tagetes erecta).</title>
        <authorList>
            <person name="Jiang F."/>
            <person name="Yuan L."/>
            <person name="Wang S."/>
            <person name="Wang H."/>
            <person name="Xu D."/>
            <person name="Wang A."/>
            <person name="Fan W."/>
        </authorList>
    </citation>
    <scope>NUCLEOTIDE SEQUENCE</scope>
    <source>
        <strain evidence="6">WSJ</strain>
        <tissue evidence="6">Leaf</tissue>
    </source>
</reference>
<keyword evidence="5" id="KW-0812">Transmembrane</keyword>
<feature type="coiled-coil region" evidence="3">
    <location>
        <begin position="506"/>
        <end position="568"/>
    </location>
</feature>